<comment type="caution">
    <text evidence="2">The sequence shown here is derived from an EMBL/GenBank/DDBJ whole genome shotgun (WGS) entry which is preliminary data.</text>
</comment>
<feature type="region of interest" description="Disordered" evidence="1">
    <location>
        <begin position="15"/>
        <end position="38"/>
    </location>
</feature>
<feature type="region of interest" description="Disordered" evidence="1">
    <location>
        <begin position="199"/>
        <end position="233"/>
    </location>
</feature>
<protein>
    <submittedName>
        <fullName evidence="2">Uncharacterized protein</fullName>
    </submittedName>
</protein>
<feature type="region of interest" description="Disordered" evidence="1">
    <location>
        <begin position="245"/>
        <end position="307"/>
    </location>
</feature>
<feature type="compositionally biased region" description="Polar residues" evidence="1">
    <location>
        <begin position="214"/>
        <end position="229"/>
    </location>
</feature>
<feature type="compositionally biased region" description="Polar residues" evidence="1">
    <location>
        <begin position="84"/>
        <end position="103"/>
    </location>
</feature>
<feature type="compositionally biased region" description="Pro residues" evidence="1">
    <location>
        <begin position="297"/>
        <end position="307"/>
    </location>
</feature>
<organism evidence="2 3">
    <name type="scientific">Paramuricea clavata</name>
    <name type="common">Red gorgonian</name>
    <name type="synonym">Violescent sea-whip</name>
    <dbReference type="NCBI Taxonomy" id="317549"/>
    <lineage>
        <taxon>Eukaryota</taxon>
        <taxon>Metazoa</taxon>
        <taxon>Cnidaria</taxon>
        <taxon>Anthozoa</taxon>
        <taxon>Octocorallia</taxon>
        <taxon>Malacalcyonacea</taxon>
        <taxon>Plexauridae</taxon>
        <taxon>Paramuricea</taxon>
    </lineage>
</organism>
<dbReference type="EMBL" id="CACRXK020027829">
    <property type="protein sequence ID" value="CAB4041134.1"/>
    <property type="molecule type" value="Genomic_DNA"/>
</dbReference>
<reference evidence="2" key="1">
    <citation type="submission" date="2020-04" db="EMBL/GenBank/DDBJ databases">
        <authorList>
            <person name="Alioto T."/>
            <person name="Alioto T."/>
            <person name="Gomez Garrido J."/>
        </authorList>
    </citation>
    <scope>NUCLEOTIDE SEQUENCE</scope>
    <source>
        <strain evidence="2">A484AB</strain>
    </source>
</reference>
<feature type="non-terminal residue" evidence="2">
    <location>
        <position position="307"/>
    </location>
</feature>
<feature type="region of interest" description="Disordered" evidence="1">
    <location>
        <begin position="84"/>
        <end position="106"/>
    </location>
</feature>
<dbReference type="Proteomes" id="UP001152795">
    <property type="component" value="Unassembled WGS sequence"/>
</dbReference>
<name>A0A6S7KEB6_PARCT</name>
<feature type="compositionally biased region" description="Polar residues" evidence="1">
    <location>
        <begin position="245"/>
        <end position="289"/>
    </location>
</feature>
<dbReference type="AlphaFoldDB" id="A0A6S7KEB6"/>
<accession>A0A6S7KEB6</accession>
<dbReference type="OrthoDB" id="660555at2759"/>
<feature type="compositionally biased region" description="Low complexity" evidence="1">
    <location>
        <begin position="22"/>
        <end position="38"/>
    </location>
</feature>
<evidence type="ECO:0000313" key="2">
    <source>
        <dbReference type="EMBL" id="CAB4041134.1"/>
    </source>
</evidence>
<gene>
    <name evidence="2" type="ORF">PACLA_8A085678</name>
</gene>
<evidence type="ECO:0000313" key="3">
    <source>
        <dbReference type="Proteomes" id="UP001152795"/>
    </source>
</evidence>
<proteinExistence type="predicted"/>
<evidence type="ECO:0000256" key="1">
    <source>
        <dbReference type="SAM" id="MobiDB-lite"/>
    </source>
</evidence>
<sequence length="307" mass="33397">MTSPNTLANSLQTLQIQQDPKPGQQATTNTPNNAAIPNQTSQIPVHQATPVFIPLDSNQTTNFDGQNNPTGQDVKLTDEYNIIQPNESSPKPVTLPSNQSPMNFDQHDQKPMVTSTAGHITQPDRSLLFNTLPTGSKSPTSFDQKIGHNQKPFLTPTEITQPDKSMVLNNPFSSPAIASNPPPTNVDQQTGYHKISGMVIPPDERINHPKKSSPYGQFNAPSNRPPTNFDQHDQKSGIMVHSEVHQPNKSLPNSQCSTPSHSPSTGFDQSHPTHTTTMSISSTNDTQDISPYDIPSAVPPLLIPLSK</sequence>
<keyword evidence="3" id="KW-1185">Reference proteome</keyword>